<organism evidence="2">
    <name type="scientific">marine metagenome</name>
    <dbReference type="NCBI Taxonomy" id="408172"/>
    <lineage>
        <taxon>unclassified sequences</taxon>
        <taxon>metagenomes</taxon>
        <taxon>ecological metagenomes</taxon>
    </lineage>
</organism>
<reference evidence="2" key="1">
    <citation type="submission" date="2018-05" db="EMBL/GenBank/DDBJ databases">
        <authorList>
            <person name="Lanie J.A."/>
            <person name="Ng W.-L."/>
            <person name="Kazmierczak K.M."/>
            <person name="Andrzejewski T.M."/>
            <person name="Davidsen T.M."/>
            <person name="Wayne K.J."/>
            <person name="Tettelin H."/>
            <person name="Glass J.I."/>
            <person name="Rusch D."/>
            <person name="Podicherti R."/>
            <person name="Tsui H.-C.T."/>
            <person name="Winkler M.E."/>
        </authorList>
    </citation>
    <scope>NUCLEOTIDE SEQUENCE</scope>
</reference>
<dbReference type="EMBL" id="UINC01003089">
    <property type="protein sequence ID" value="SVA03262.1"/>
    <property type="molecule type" value="Genomic_DNA"/>
</dbReference>
<feature type="domain" description="AB hydrolase-1" evidence="1">
    <location>
        <begin position="72"/>
        <end position="297"/>
    </location>
</feature>
<dbReference type="PRINTS" id="PR00111">
    <property type="entry name" value="ABHYDROLASE"/>
</dbReference>
<gene>
    <name evidence="2" type="ORF">METZ01_LOCUS56116</name>
</gene>
<dbReference type="InterPro" id="IPR000073">
    <property type="entry name" value="AB_hydrolase_1"/>
</dbReference>
<evidence type="ECO:0000313" key="2">
    <source>
        <dbReference type="EMBL" id="SVA03262.1"/>
    </source>
</evidence>
<feature type="non-terminal residue" evidence="2">
    <location>
        <position position="299"/>
    </location>
</feature>
<sequence length="299" mass="33325">MNNRRTFILIATLAMNLRRLMQLALMVGGLLITSAGLEIKAAMPGMAGDIQRSFSNTQFGRVHHWSIGQGSTLLMLHQSGQTSTEFLAIAPLLADSFRVVAIDLPNHGQSDTSDHELTVDEYADAVVDVLDNMGITQAHMLGQHGGASVVINLGIRYADRVGKVILSGAGRDEDVDEEKLQEMLNTPMTRDLPIDVDGDFLQKTWSVYRKMSASNTPPEVTFQPFLSSLTLRQRRYDLHYAVYRYSPNLDEFNKETLLLKAEEDIYAGDVAALQRRIPGSILRNIPNCGSWQFFEQPEL</sequence>
<dbReference type="InterPro" id="IPR029058">
    <property type="entry name" value="AB_hydrolase_fold"/>
</dbReference>
<dbReference type="Pfam" id="PF00561">
    <property type="entry name" value="Abhydrolase_1"/>
    <property type="match status" value="1"/>
</dbReference>
<accession>A0A381SGP3</accession>
<proteinExistence type="predicted"/>
<dbReference type="SUPFAM" id="SSF53474">
    <property type="entry name" value="alpha/beta-Hydrolases"/>
    <property type="match status" value="1"/>
</dbReference>
<dbReference type="AlphaFoldDB" id="A0A381SGP3"/>
<name>A0A381SGP3_9ZZZZ</name>
<dbReference type="PANTHER" id="PTHR43798">
    <property type="entry name" value="MONOACYLGLYCEROL LIPASE"/>
    <property type="match status" value="1"/>
</dbReference>
<dbReference type="PANTHER" id="PTHR43798:SF33">
    <property type="entry name" value="HYDROLASE, PUTATIVE (AFU_ORTHOLOGUE AFUA_2G14860)-RELATED"/>
    <property type="match status" value="1"/>
</dbReference>
<dbReference type="Gene3D" id="3.40.50.1820">
    <property type="entry name" value="alpha/beta hydrolase"/>
    <property type="match status" value="1"/>
</dbReference>
<dbReference type="InterPro" id="IPR050266">
    <property type="entry name" value="AB_hydrolase_sf"/>
</dbReference>
<evidence type="ECO:0000259" key="1">
    <source>
        <dbReference type="Pfam" id="PF00561"/>
    </source>
</evidence>
<protein>
    <recommendedName>
        <fullName evidence="1">AB hydrolase-1 domain-containing protein</fullName>
    </recommendedName>
</protein>
<dbReference type="GO" id="GO:0016020">
    <property type="term" value="C:membrane"/>
    <property type="evidence" value="ECO:0007669"/>
    <property type="project" value="TreeGrafter"/>
</dbReference>